<sequence>MINKAFCILVLFIFSYAHSQIYPVTATWQIDPSSISGFANLAGYANYQYPLELELILNDLSISERRVVLKVSMQRSGLDLLNRNEAGSAEVVLESGVPKWISGEVLSHFFQPHQISAAYDATFTAPFPEGHYTICVEVIDKLSGKTLSNRSCVSFYASRQEPPVLLIPEKNSKLMVSTPQGILFQWMPRHAVNPNLRYRFRLTEIWDHTQDPQAAFLSTRPIFETVTPHNSFLYDFNAVPLLENKRYAWQVTVVSGQEELPVTNFSNRGESEIWWFEHVAPCRGVTDVAHLVKGRHQVNISWTDTGSDWATYMVRYRKKGSNHEWFHASTSFSAITLWGLEGETAYEYQVFKQCELSTSEYSSLKEFVTGQVNTEEDLYDCGIAPALNVKAEVPLQRLQPNETFTAGTFSVTVLEVQGGEGRFSGRGVVTIPYLANLRVAVTFTNIYINHDRQLAAGVVQTIYDKGMTNILDVDEVIDVGEDLVDEITGHDHHMIGPLATDINDEDIRVEDGKIIIVTADGSEVVFDHDEGDVTLVTDASGDQWEVNGNGEITRVGMGASGGPVTAVNTEGVVYDEEGRPKITAVQPAMGAMKFFEGEESRFALDQADNEWKKARYPKLKAPNQNDHYPIHKAVVAGKEEVFYAATTPAFDENIENLLIKTMEGRAIPLEVVNDTLFKITLSGLQGYLEEQALICVKEPEADKYRVLSTFYIHHLKDQGTIPLTLVEGRPGAITSDFPEVLEEVFGKVGAEFSINYSGVFLPEASLWDIENENGLLDYHGSGLLADYPKEFQAFHRQFIRSSFFSEPDDYHLFFLNGALNNTGGVAGFMPPGRQWGYVFSDGSPQEKQSAAAIAVHEIGHGVFGLEHPEEADRSGLLMSQATGIDLSYLDWQRMNENRPVTAWFDPDEEKEIGGKIWFTPDWTPFRVPETRVISSTPMAEVQEGTIPGFRVNDIYYHARMGEAGFSGYSDDHGNIYEITPVKNLAPEDTVYLFQYKGGCGHNRYYKAAYGSVQQDLPAPDLSDQTRYSYVATIPCETSSTGKDLFSEMICEAADEVAVDADLVTSLARDLETAHQNRESLGSASMSAKGTFYHLLNFDQEHSTVDQQILEDQLFLLKARTGINFYIYRYDTTGQGHLAFPGAVAQELLEAIPSLKQGSSILILAGTNTLTASDGMRECIRVGLGASDDSLLPASLQLFSAGRDLKTLVSAIFTSLKKPYKIHRYYLKASGEVMHTVQASGEGQEVSGLPFINAVNFYTSPFLDEIEKQQWVIGEAEAREKELEGTPENLERFRALRTEWTDDLNRLQLRAMEEDERALISDGSDYWVAHHSSLGVLRQGLLDNDTLVNAYYASSRGVEARLARWKMLFGTATLEPDQFYDYDPAAIVDDAVYTTLDLMSVIPHPYAEVGAELTGLIYAGMRGDLTSAVMYSTSLLVPYSGVVKTALSSGESGVKGYAVFARMEGEEIVFQTKGVQEALENEVQVTSILTGHREVAEKIEKNGFEELADISGIRKLLEGLDAVVSARNLKDIEWTLMPDCFQCKRSPLEFWDDTSVNRVHYLQDKYYIKHDLSTGELLVADMDSREVIAFYEGLENNAVVANASYAEVIRVSKRYMGRGELPVNITINTSNKAEIVSTPGRCTTIIGNYAVYPHGAGDMKGLSAELLLKLTHLMFDGPCNNGFNILNVARAVFEGAADFWEEFNKPWLLKAIERGDVIYAATDPMDLGKVVKIEPQYEIESIQDLKKYLINLDDFLVPNNLTGFGKELKLLFEKGYIFDVETKTFLK</sequence>
<dbReference type="Gene3D" id="2.60.40.10">
    <property type="entry name" value="Immunoglobulins"/>
    <property type="match status" value="1"/>
</dbReference>
<protein>
    <submittedName>
        <fullName evidence="3">Fibronectin type III domain-containing protein</fullName>
    </submittedName>
</protein>
<feature type="chain" id="PRO_5020841258" evidence="1">
    <location>
        <begin position="20"/>
        <end position="1786"/>
    </location>
</feature>
<evidence type="ECO:0000313" key="3">
    <source>
        <dbReference type="EMBL" id="THD67383.1"/>
    </source>
</evidence>
<evidence type="ECO:0000256" key="1">
    <source>
        <dbReference type="SAM" id="SignalP"/>
    </source>
</evidence>
<name>A0A4S3M0A4_9FLAO</name>
<gene>
    <name evidence="3" type="ORF">E7Z59_06895</name>
</gene>
<dbReference type="SUPFAM" id="SSF55486">
    <property type="entry name" value="Metalloproteases ('zincins'), catalytic domain"/>
    <property type="match status" value="1"/>
</dbReference>
<dbReference type="OrthoDB" id="1521695at2"/>
<dbReference type="CDD" id="cd00063">
    <property type="entry name" value="FN3"/>
    <property type="match status" value="1"/>
</dbReference>
<evidence type="ECO:0000259" key="2">
    <source>
        <dbReference type="PROSITE" id="PS50853"/>
    </source>
</evidence>
<keyword evidence="4" id="KW-1185">Reference proteome</keyword>
<keyword evidence="1" id="KW-0732">Signal</keyword>
<dbReference type="EMBL" id="SSMC01000002">
    <property type="protein sequence ID" value="THD67383.1"/>
    <property type="molecule type" value="Genomic_DNA"/>
</dbReference>
<evidence type="ECO:0000313" key="4">
    <source>
        <dbReference type="Proteomes" id="UP000305939"/>
    </source>
</evidence>
<feature type="signal peptide" evidence="1">
    <location>
        <begin position="1"/>
        <end position="19"/>
    </location>
</feature>
<organism evidence="3 4">
    <name type="scientific">Robertkochia marina</name>
    <dbReference type="NCBI Taxonomy" id="1227945"/>
    <lineage>
        <taxon>Bacteria</taxon>
        <taxon>Pseudomonadati</taxon>
        <taxon>Bacteroidota</taxon>
        <taxon>Flavobacteriia</taxon>
        <taxon>Flavobacteriales</taxon>
        <taxon>Flavobacteriaceae</taxon>
        <taxon>Robertkochia</taxon>
    </lineage>
</organism>
<dbReference type="Proteomes" id="UP000305939">
    <property type="component" value="Unassembled WGS sequence"/>
</dbReference>
<dbReference type="SUPFAM" id="SSF49265">
    <property type="entry name" value="Fibronectin type III"/>
    <property type="match status" value="1"/>
</dbReference>
<comment type="caution">
    <text evidence="3">The sequence shown here is derived from an EMBL/GenBank/DDBJ whole genome shotgun (WGS) entry which is preliminary data.</text>
</comment>
<accession>A0A4S3M0A4</accession>
<proteinExistence type="predicted"/>
<dbReference type="RefSeq" id="WP_136335589.1">
    <property type="nucleotide sequence ID" value="NZ_QXMP01000009.1"/>
</dbReference>
<dbReference type="InterPro" id="IPR036116">
    <property type="entry name" value="FN3_sf"/>
</dbReference>
<dbReference type="PROSITE" id="PS50853">
    <property type="entry name" value="FN3"/>
    <property type="match status" value="1"/>
</dbReference>
<dbReference type="InterPro" id="IPR013783">
    <property type="entry name" value="Ig-like_fold"/>
</dbReference>
<reference evidence="3 4" key="1">
    <citation type="submission" date="2019-04" db="EMBL/GenBank/DDBJ databases">
        <title>Draft genome sequence of Robertkochia marina CC-AMO-30D.</title>
        <authorList>
            <person name="Hameed A."/>
            <person name="Lin S.-Y."/>
            <person name="Shahina M."/>
            <person name="Lai W.-A."/>
            <person name="Young C.-C."/>
        </authorList>
    </citation>
    <scope>NUCLEOTIDE SEQUENCE [LARGE SCALE GENOMIC DNA]</scope>
    <source>
        <strain evidence="3 4">CC-AMO-30D</strain>
    </source>
</reference>
<feature type="domain" description="Fibronectin type-III" evidence="2">
    <location>
        <begin position="281"/>
        <end position="372"/>
    </location>
</feature>
<dbReference type="InterPro" id="IPR003961">
    <property type="entry name" value="FN3_dom"/>
</dbReference>